<dbReference type="Gene3D" id="3.10.20.30">
    <property type="match status" value="1"/>
</dbReference>
<dbReference type="Proteomes" id="UP000014073">
    <property type="component" value="Unassembled WGS sequence"/>
</dbReference>
<reference evidence="2 3" key="1">
    <citation type="submission" date="2008-12" db="EMBL/GenBank/DDBJ databases">
        <authorList>
            <person name="Fulton L."/>
            <person name="Clifton S."/>
            <person name="Fulton B."/>
            <person name="Xu J."/>
            <person name="Minx P."/>
            <person name="Pepin K.H."/>
            <person name="Johnson M."/>
            <person name="Bhonagiri V."/>
            <person name="Nash W.E."/>
            <person name="Mardis E.R."/>
            <person name="Wilson R.K."/>
        </authorList>
    </citation>
    <scope>NUCLEOTIDE SEQUENCE [LARGE SCALE GENOMIC DNA]</scope>
    <source>
        <strain evidence="2 3">DSM 18228</strain>
    </source>
</reference>
<keyword evidence="3" id="KW-1185">Reference proteome</keyword>
<dbReference type="PROSITE" id="PS51085">
    <property type="entry name" value="2FE2S_FER_2"/>
    <property type="match status" value="1"/>
</dbReference>
<dbReference type="InterPro" id="IPR052911">
    <property type="entry name" value="Corrinoid_activation_enz"/>
</dbReference>
<dbReference type="SUPFAM" id="SSF54292">
    <property type="entry name" value="2Fe-2S ferredoxin-like"/>
    <property type="match status" value="1"/>
</dbReference>
<dbReference type="STRING" id="547042.BACCOPRO_03189"/>
<dbReference type="Pfam" id="PF14574">
    <property type="entry name" value="RACo_C_ter"/>
    <property type="match status" value="1"/>
</dbReference>
<dbReference type="InterPro" id="IPR036010">
    <property type="entry name" value="2Fe-2S_ferredoxin-like_sf"/>
</dbReference>
<dbReference type="CDD" id="cd00207">
    <property type="entry name" value="fer2"/>
    <property type="match status" value="1"/>
</dbReference>
<dbReference type="AlphaFoldDB" id="S0FCT0"/>
<dbReference type="eggNOG" id="COG0633">
    <property type="taxonomic scope" value="Bacteria"/>
</dbReference>
<dbReference type="eggNOG" id="COG3894">
    <property type="taxonomic scope" value="Bacteria"/>
</dbReference>
<organism evidence="2 3">
    <name type="scientific">Phocaeicola coprophilus DSM 18228 = JCM 13818</name>
    <dbReference type="NCBI Taxonomy" id="547042"/>
    <lineage>
        <taxon>Bacteria</taxon>
        <taxon>Pseudomonadati</taxon>
        <taxon>Bacteroidota</taxon>
        <taxon>Bacteroidia</taxon>
        <taxon>Bacteroidales</taxon>
        <taxon>Bacteroidaceae</taxon>
        <taxon>Phocaeicola</taxon>
    </lineage>
</organism>
<sequence>MVKMKQCLLHIEPLGVTLSADRGTSLYEVLKNCHLEFPCGGKGLCGNCKVRILSGQVEKTEVHRAFLERKHLSSEWCLACLTVLTEDLTIEIPEGAMDIQTDESEITGNGGKEEYAVAVDVGSTTVVSQLVALHTGKVLATCSGINPQTTYGADIISRIAFAVSDKRQAALLRDLLREEIGKQIAQLLRECPGCIPSRIRLVGNTVMHHLFAGYDVRPLSAAPFQSPLNDGYRYLPSELGWDLPDRCSVEFLPNISHFIGSDILAGIKACGMADSDEYVLLIDLGTNGEMVAGNRQKLWCTSTAAGPAFEGINISCGMRASDGAISGVEFEDGKFVVTTIGGEPPKGLCGSGLVEAVDCLLQQGFIDFTGMTTGENTGDFQLADGVFLTLADIREFQLAKAAIATGISFLLKYSGIRMEDLTRVYVTGGLGNHLNVDKIKRLGLLSQVPSDRFQVLPNAALWGCKLSLTGQDTAGWKDILQRLVYCPLETAAEFQDFYCEHLFFPYE</sequence>
<feature type="domain" description="2Fe-2S ferredoxin-type" evidence="1">
    <location>
        <begin position="5"/>
        <end position="96"/>
    </location>
</feature>
<gene>
    <name evidence="2" type="ORF">BACCOPRO_03189</name>
</gene>
<dbReference type="InterPro" id="IPR012675">
    <property type="entry name" value="Beta-grasp_dom_sf"/>
</dbReference>
<dbReference type="Pfam" id="PF17651">
    <property type="entry name" value="Raco_middle"/>
    <property type="match status" value="1"/>
</dbReference>
<comment type="caution">
    <text evidence="2">The sequence shown here is derived from an EMBL/GenBank/DDBJ whole genome shotgun (WGS) entry which is preliminary data.</text>
</comment>
<proteinExistence type="predicted"/>
<dbReference type="InterPro" id="IPR001041">
    <property type="entry name" value="2Fe-2S_ferredoxin-type"/>
</dbReference>
<dbReference type="Pfam" id="PF00111">
    <property type="entry name" value="Fer2"/>
    <property type="match status" value="1"/>
</dbReference>
<dbReference type="InterPro" id="IPR042259">
    <property type="entry name" value="Raco-like_middle_sf"/>
</dbReference>
<evidence type="ECO:0000259" key="1">
    <source>
        <dbReference type="PROSITE" id="PS51085"/>
    </source>
</evidence>
<protein>
    <submittedName>
        <fullName evidence="2">2Fe-2S iron-sulfur cluster binding domain protein</fullName>
    </submittedName>
</protein>
<accession>S0FCT0</accession>
<dbReference type="HOGENOM" id="CLU_019091_1_0_10"/>
<evidence type="ECO:0000313" key="2">
    <source>
        <dbReference type="EMBL" id="EEF77667.1"/>
    </source>
</evidence>
<dbReference type="PANTHER" id="PTHR42895:SF1">
    <property type="entry name" value="IRON-SULFUR CLUSTER PROTEIN"/>
    <property type="match status" value="1"/>
</dbReference>
<dbReference type="EMBL" id="ACBW01000202">
    <property type="protein sequence ID" value="EEF77667.1"/>
    <property type="molecule type" value="Genomic_DNA"/>
</dbReference>
<dbReference type="Gene3D" id="3.30.420.480">
    <property type="entry name" value="Domain of unknown function (DUF4445)"/>
    <property type="match status" value="1"/>
</dbReference>
<dbReference type="InterPro" id="IPR041414">
    <property type="entry name" value="Raco-like_middle"/>
</dbReference>
<dbReference type="GO" id="GO:0051536">
    <property type="term" value="F:iron-sulfur cluster binding"/>
    <property type="evidence" value="ECO:0007669"/>
    <property type="project" value="InterPro"/>
</dbReference>
<evidence type="ECO:0000313" key="3">
    <source>
        <dbReference type="Proteomes" id="UP000014073"/>
    </source>
</evidence>
<dbReference type="PANTHER" id="PTHR42895">
    <property type="entry name" value="IRON-SULFUR CLUSTER-BINDING PROTEIN-RELATED"/>
    <property type="match status" value="1"/>
</dbReference>
<dbReference type="InterPro" id="IPR027980">
    <property type="entry name" value="RACo_C"/>
</dbReference>
<name>S0FCT0_9BACT</name>